<comment type="caution">
    <text evidence="1">The sequence shown here is derived from an EMBL/GenBank/DDBJ whole genome shotgun (WGS) entry which is preliminary data.</text>
</comment>
<reference evidence="1 2" key="1">
    <citation type="submission" date="2019-03" db="EMBL/GenBank/DDBJ databases">
        <title>Draft genome sequences of novel Actinobacteria.</title>
        <authorList>
            <person name="Sahin N."/>
            <person name="Ay H."/>
            <person name="Saygin H."/>
        </authorList>
    </citation>
    <scope>NUCLEOTIDE SEQUENCE [LARGE SCALE GENOMIC DNA]</scope>
    <source>
        <strain evidence="1 2">KC310</strain>
    </source>
</reference>
<organism evidence="1 2">
    <name type="scientific">Nonomuraea deserti</name>
    <dbReference type="NCBI Taxonomy" id="1848322"/>
    <lineage>
        <taxon>Bacteria</taxon>
        <taxon>Bacillati</taxon>
        <taxon>Actinomycetota</taxon>
        <taxon>Actinomycetes</taxon>
        <taxon>Streptosporangiales</taxon>
        <taxon>Streptosporangiaceae</taxon>
        <taxon>Nonomuraea</taxon>
    </lineage>
</organism>
<protein>
    <submittedName>
        <fullName evidence="1">Uncharacterized protein</fullName>
    </submittedName>
</protein>
<dbReference type="RefSeq" id="WP_132593957.1">
    <property type="nucleotide sequence ID" value="NZ_SMKO01000015.1"/>
</dbReference>
<accession>A0A4R4VUD8</accession>
<keyword evidence="2" id="KW-1185">Reference proteome</keyword>
<dbReference type="EMBL" id="SMKO01000015">
    <property type="protein sequence ID" value="TDD09638.1"/>
    <property type="molecule type" value="Genomic_DNA"/>
</dbReference>
<dbReference type="AlphaFoldDB" id="A0A4R4VUD8"/>
<dbReference type="Proteomes" id="UP000295258">
    <property type="component" value="Unassembled WGS sequence"/>
</dbReference>
<gene>
    <name evidence="1" type="ORF">E1292_09005</name>
</gene>
<name>A0A4R4VUD8_9ACTN</name>
<sequence>MSQISVRSLALSAAVVVLVIGLLCGLAHAAIGWFWVAKPLQVEPGVVRQIEEISGIAARAESRFTESDSIVVTKYLIFDRRLADEGRAVAEVSSALQSKNWKVVAELSYPGVQMKSSQWPDHLLTLETPEGAYLSLNDDLEQSLGEARTVARYPNALVILRLRRTDT</sequence>
<evidence type="ECO:0000313" key="2">
    <source>
        <dbReference type="Proteomes" id="UP000295258"/>
    </source>
</evidence>
<evidence type="ECO:0000313" key="1">
    <source>
        <dbReference type="EMBL" id="TDD09638.1"/>
    </source>
</evidence>
<proteinExistence type="predicted"/>